<name>A0A0K1PWD2_9BACT</name>
<dbReference type="KEGG" id="llu:AKJ09_04492"/>
<evidence type="ECO:0000256" key="1">
    <source>
        <dbReference type="SAM" id="MobiDB-lite"/>
    </source>
</evidence>
<accession>A0A0K1PWD2</accession>
<reference evidence="2 3" key="1">
    <citation type="submission" date="2015-08" db="EMBL/GenBank/DDBJ databases">
        <authorList>
            <person name="Babu N.S."/>
            <person name="Beckwith C.J."/>
            <person name="Beseler K.G."/>
            <person name="Brison A."/>
            <person name="Carone J.V."/>
            <person name="Caskin T.P."/>
            <person name="Diamond M."/>
            <person name="Durham M.E."/>
            <person name="Foxe J.M."/>
            <person name="Go M."/>
            <person name="Henderson B.A."/>
            <person name="Jones I.B."/>
            <person name="McGettigan J.A."/>
            <person name="Micheletti S.J."/>
            <person name="Nasrallah M.E."/>
            <person name="Ortiz D."/>
            <person name="Piller C.R."/>
            <person name="Privatt S.R."/>
            <person name="Schneider S.L."/>
            <person name="Sharp S."/>
            <person name="Smith T.C."/>
            <person name="Stanton J.D."/>
            <person name="Ullery H.E."/>
            <person name="Wilson R.J."/>
            <person name="Serrano M.G."/>
            <person name="Buck G."/>
            <person name="Lee V."/>
            <person name="Wang Y."/>
            <person name="Carvalho R."/>
            <person name="Voegtly L."/>
            <person name="Shi R."/>
            <person name="Duckworth R."/>
            <person name="Johnson A."/>
            <person name="Loviza R."/>
            <person name="Walstead R."/>
            <person name="Shah Z."/>
            <person name="Kiflezghi M."/>
            <person name="Wade K."/>
            <person name="Ball S.L."/>
            <person name="Bradley K.W."/>
            <person name="Asai D.J."/>
            <person name="Bowman C.A."/>
            <person name="Russell D.A."/>
            <person name="Pope W.H."/>
            <person name="Jacobs-Sera D."/>
            <person name="Hendrix R.W."/>
            <person name="Hatfull G.F."/>
        </authorList>
    </citation>
    <scope>NUCLEOTIDE SEQUENCE [LARGE SCALE GENOMIC DNA]</scope>
    <source>
        <strain evidence="2 3">DSM 27648</strain>
    </source>
</reference>
<proteinExistence type="predicted"/>
<evidence type="ECO:0000313" key="3">
    <source>
        <dbReference type="Proteomes" id="UP000064967"/>
    </source>
</evidence>
<dbReference type="EMBL" id="CP012333">
    <property type="protein sequence ID" value="AKU97828.1"/>
    <property type="molecule type" value="Genomic_DNA"/>
</dbReference>
<organism evidence="2 3">
    <name type="scientific">Labilithrix luteola</name>
    <dbReference type="NCBI Taxonomy" id="1391654"/>
    <lineage>
        <taxon>Bacteria</taxon>
        <taxon>Pseudomonadati</taxon>
        <taxon>Myxococcota</taxon>
        <taxon>Polyangia</taxon>
        <taxon>Polyangiales</taxon>
        <taxon>Labilitrichaceae</taxon>
        <taxon>Labilithrix</taxon>
    </lineage>
</organism>
<dbReference type="AlphaFoldDB" id="A0A0K1PWD2"/>
<feature type="region of interest" description="Disordered" evidence="1">
    <location>
        <begin position="109"/>
        <end position="148"/>
    </location>
</feature>
<dbReference type="Proteomes" id="UP000064967">
    <property type="component" value="Chromosome"/>
</dbReference>
<sequence>MCSGRAFGDELPEPIHLRFAVEEGLASQCPDQAQFMDRLHVELPRLTLAPEGAHARTFDVRIRRARAGLHGEVAVTSKSGASYTRSVEARDCATLTRALAVVAALASNAVPEEPSQEAEPAVPPAIEDTTEPVPPPPPRPAPRKRKRAAVVKRERPAWNAGAGLGTEFVTGSLPRSAMGYRGYVDVQRAFSQNALGGRLSFAYAGAPLPGALLNVRIQTWTARLEACASRRIFAPLSLEGCAAATSGIFEASSLGQGRDETNVDLWLAFGLGVRARWHLAGPVYSELFSNVSVPTTRYDAVSKDTVAVVHFAVSQVVGEVGLGLGIKFAGP</sequence>
<keyword evidence="3" id="KW-1185">Reference proteome</keyword>
<protein>
    <submittedName>
        <fullName evidence="2">Uncharacterized protein</fullName>
    </submittedName>
</protein>
<evidence type="ECO:0000313" key="2">
    <source>
        <dbReference type="EMBL" id="AKU97828.1"/>
    </source>
</evidence>
<gene>
    <name evidence="2" type="ORF">AKJ09_04492</name>
</gene>
<dbReference type="STRING" id="1391654.AKJ09_04492"/>